<dbReference type="CDD" id="cd01428">
    <property type="entry name" value="ADK"/>
    <property type="match status" value="1"/>
</dbReference>
<comment type="caution">
    <text evidence="6">Lacks conserved residue(s) required for the propagation of feature annotation.</text>
</comment>
<dbReference type="Pfam" id="PF05191">
    <property type="entry name" value="ADK_lid"/>
    <property type="match status" value="1"/>
</dbReference>
<feature type="binding site" evidence="6">
    <location>
        <position position="153"/>
    </location>
    <ligand>
        <name>Zn(2+)</name>
        <dbReference type="ChEBI" id="CHEBI:29105"/>
        <note>structural</note>
    </ligand>
</feature>
<dbReference type="Proteomes" id="UP000289326">
    <property type="component" value="Chromosome"/>
</dbReference>
<feature type="binding site" evidence="6">
    <location>
        <position position="37"/>
    </location>
    <ligand>
        <name>AMP</name>
        <dbReference type="ChEBI" id="CHEBI:456215"/>
    </ligand>
</feature>
<feature type="domain" description="Adenylate kinase active site lid" evidence="9">
    <location>
        <begin position="130"/>
        <end position="165"/>
    </location>
</feature>
<feature type="binding site" evidence="6">
    <location>
        <begin position="16"/>
        <end position="21"/>
    </location>
    <ligand>
        <name>ATP</name>
        <dbReference type="ChEBI" id="CHEBI:30616"/>
    </ligand>
</feature>
<dbReference type="NCBIfam" id="TIGR01351">
    <property type="entry name" value="adk"/>
    <property type="match status" value="1"/>
</dbReference>
<protein>
    <recommendedName>
        <fullName evidence="6 8">Adenylate kinase</fullName>
        <shortName evidence="6">AK</shortName>
        <ecNumber evidence="6 8">2.7.4.3</ecNumber>
    </recommendedName>
    <alternativeName>
        <fullName evidence="6">ATP-AMP transphosphorylase</fullName>
    </alternativeName>
    <alternativeName>
        <fullName evidence="6">ATP:AMP phosphotransferase</fullName>
    </alternativeName>
    <alternativeName>
        <fullName evidence="6">Adenylate monophosphate kinase</fullName>
    </alternativeName>
</protein>
<dbReference type="PANTHER" id="PTHR23359">
    <property type="entry name" value="NUCLEOTIDE KINASE"/>
    <property type="match status" value="1"/>
</dbReference>
<dbReference type="Gene3D" id="3.40.50.300">
    <property type="entry name" value="P-loop containing nucleotide triphosphate hydrolases"/>
    <property type="match status" value="1"/>
</dbReference>
<feature type="binding site" evidence="6">
    <location>
        <position position="99"/>
    </location>
    <ligand>
        <name>AMP</name>
        <dbReference type="ChEBI" id="CHEBI:456215"/>
    </ligand>
</feature>
<keyword evidence="5 6" id="KW-0067">ATP-binding</keyword>
<dbReference type="SUPFAM" id="SSF52540">
    <property type="entry name" value="P-loop containing nucleoside triphosphate hydrolases"/>
    <property type="match status" value="1"/>
</dbReference>
<gene>
    <name evidence="6" type="primary">adk</name>
    <name evidence="10" type="ORF">EG856_01215</name>
</gene>
<feature type="region of interest" description="LID" evidence="6">
    <location>
        <begin position="129"/>
        <end position="166"/>
    </location>
</feature>
<dbReference type="PRINTS" id="PR00094">
    <property type="entry name" value="ADENYLTKNASE"/>
</dbReference>
<dbReference type="PROSITE" id="PS00113">
    <property type="entry name" value="ADENYLATE_KINASE"/>
    <property type="match status" value="1"/>
</dbReference>
<dbReference type="GO" id="GO:0008270">
    <property type="term" value="F:zinc ion binding"/>
    <property type="evidence" value="ECO:0007669"/>
    <property type="project" value="UniProtKB-UniRule"/>
</dbReference>
<dbReference type="InterPro" id="IPR000850">
    <property type="entry name" value="Adenylat/UMP-CMP_kin"/>
</dbReference>
<dbReference type="Pfam" id="PF00406">
    <property type="entry name" value="ADK"/>
    <property type="match status" value="1"/>
</dbReference>
<feature type="binding site" evidence="6">
    <location>
        <position position="202"/>
    </location>
    <ligand>
        <name>ATP</name>
        <dbReference type="ChEBI" id="CHEBI:30616"/>
    </ligand>
</feature>
<dbReference type="KEGG" id="mphi:EG856_01215"/>
<keyword evidence="6" id="KW-0862">Zinc</keyword>
<comment type="subunit">
    <text evidence="6 8">Monomer.</text>
</comment>
<proteinExistence type="inferred from homology"/>
<dbReference type="GO" id="GO:0005524">
    <property type="term" value="F:ATP binding"/>
    <property type="evidence" value="ECO:0007669"/>
    <property type="project" value="UniProtKB-UniRule"/>
</dbReference>
<dbReference type="InterPro" id="IPR006259">
    <property type="entry name" value="Adenyl_kin_sub"/>
</dbReference>
<dbReference type="EC" id="2.7.4.3" evidence="6 8"/>
<sequence>MIENSKLNMVFMGPPGVGKGTVAALIANSDEFIHLSTGSIFREEIAKATPLGLKVAQIVKSGQYVTDDITNEIVKNKLKELMSQNKKVILDGFPRTLNQVKFLDAIQGFNYLVISLFAEEDLILKRLSGRRFCPQCKSNYHILYMPSKLQNKCENDGVDLATRPDDTIEAIKVRQKIYHDETKPLLDFYQQNEKIISIDANGKAEDIAKTLLNKLKSN</sequence>
<organism evidence="10 11">
    <name type="scientific">Mycoplasmopsis phocirhinis</name>
    <dbReference type="NCBI Taxonomy" id="142650"/>
    <lineage>
        <taxon>Bacteria</taxon>
        <taxon>Bacillati</taxon>
        <taxon>Mycoplasmatota</taxon>
        <taxon>Mycoplasmoidales</taxon>
        <taxon>Metamycoplasmataceae</taxon>
        <taxon>Mycoplasmopsis</taxon>
    </lineage>
</organism>
<feature type="binding site" evidence="6">
    <location>
        <position position="163"/>
    </location>
    <ligand>
        <name>AMP</name>
        <dbReference type="ChEBI" id="CHEBI:456215"/>
    </ligand>
</feature>
<evidence type="ECO:0000259" key="9">
    <source>
        <dbReference type="Pfam" id="PF05191"/>
    </source>
</evidence>
<evidence type="ECO:0000256" key="6">
    <source>
        <dbReference type="HAMAP-Rule" id="MF_00235"/>
    </source>
</evidence>
<comment type="similarity">
    <text evidence="6 7">Belongs to the adenylate kinase family.</text>
</comment>
<dbReference type="OrthoDB" id="9805030at2"/>
<keyword evidence="6" id="KW-0479">Metal-binding</keyword>
<feature type="binding site" evidence="6">
    <location>
        <position position="136"/>
    </location>
    <ligand>
        <name>Zn(2+)</name>
        <dbReference type="ChEBI" id="CHEBI:29105"/>
        <note>structural</note>
    </ligand>
</feature>
<comment type="subcellular location">
    <subcellularLocation>
        <location evidence="6 8">Cytoplasm</location>
    </subcellularLocation>
</comment>
<keyword evidence="11" id="KW-1185">Reference proteome</keyword>
<evidence type="ECO:0000256" key="2">
    <source>
        <dbReference type="ARBA" id="ARBA00022727"/>
    </source>
</evidence>
<comment type="pathway">
    <text evidence="6">Purine metabolism; AMP biosynthesis via salvage pathway; AMP from ADP: step 1/1.</text>
</comment>
<evidence type="ECO:0000256" key="8">
    <source>
        <dbReference type="RuleBase" id="RU003331"/>
    </source>
</evidence>
<dbReference type="AlphaFoldDB" id="A0A4P6MLP7"/>
<comment type="domain">
    <text evidence="6">Consists of three domains, a large central CORE domain and two small peripheral domains, NMPbind and LID, which undergo movements during catalysis. The LID domain closes over the site of phosphoryl transfer upon ATP binding. Assembling and dissambling the active center during each catalytic cycle provides an effective means to prevent ATP hydrolysis. Some bacteria have evolved a zinc-coordinating structure that stabilizes the LID domain.</text>
</comment>
<accession>A0A4P6MLP7</accession>
<dbReference type="InterPro" id="IPR007862">
    <property type="entry name" value="Adenylate_kinase_lid-dom"/>
</dbReference>
<dbReference type="InterPro" id="IPR036193">
    <property type="entry name" value="ADK_active_lid_dom_sf"/>
</dbReference>
<dbReference type="InterPro" id="IPR033690">
    <property type="entry name" value="Adenylat_kinase_CS"/>
</dbReference>
<keyword evidence="3 6" id="KW-0547">Nucleotide-binding</keyword>
<evidence type="ECO:0000256" key="5">
    <source>
        <dbReference type="ARBA" id="ARBA00022840"/>
    </source>
</evidence>
<dbReference type="RefSeq" id="WP_130429323.1">
    <property type="nucleotide sequence ID" value="NZ_CP034841.1"/>
</dbReference>
<keyword evidence="1 6" id="KW-0808">Transferase</keyword>
<evidence type="ECO:0000313" key="10">
    <source>
        <dbReference type="EMBL" id="QBF34545.1"/>
    </source>
</evidence>
<keyword evidence="2 6" id="KW-0545">Nucleotide biosynthesis</keyword>
<keyword evidence="6" id="KW-0963">Cytoplasm</keyword>
<feature type="binding site" evidence="6">
    <location>
        <begin position="63"/>
        <end position="65"/>
    </location>
    <ligand>
        <name>AMP</name>
        <dbReference type="ChEBI" id="CHEBI:456215"/>
    </ligand>
</feature>
<evidence type="ECO:0000256" key="4">
    <source>
        <dbReference type="ARBA" id="ARBA00022777"/>
    </source>
</evidence>
<comment type="catalytic activity">
    <reaction evidence="6 8">
        <text>AMP + ATP = 2 ADP</text>
        <dbReference type="Rhea" id="RHEA:12973"/>
        <dbReference type="ChEBI" id="CHEBI:30616"/>
        <dbReference type="ChEBI" id="CHEBI:456215"/>
        <dbReference type="ChEBI" id="CHEBI:456216"/>
        <dbReference type="EC" id="2.7.4.3"/>
    </reaction>
</comment>
<evidence type="ECO:0000313" key="11">
    <source>
        <dbReference type="Proteomes" id="UP000289326"/>
    </source>
</evidence>
<reference evidence="10 11" key="1">
    <citation type="submission" date="2019-01" db="EMBL/GenBank/DDBJ databases">
        <title>Complete sequence and annotation of the Mycoplasma phocirhinis strain 852T genome.</title>
        <authorList>
            <person name="Frasca S.Jr."/>
            <person name="Kutish G.F."/>
            <person name="Castellanos Gell J."/>
            <person name="Michaels D.L."/>
            <person name="Brown D.R."/>
        </authorList>
    </citation>
    <scope>NUCLEOTIDE SEQUENCE [LARGE SCALE GENOMIC DNA]</scope>
    <source>
        <strain evidence="10 11">852</strain>
    </source>
</reference>
<dbReference type="InterPro" id="IPR027417">
    <property type="entry name" value="P-loop_NTPase"/>
</dbReference>
<evidence type="ECO:0000256" key="3">
    <source>
        <dbReference type="ARBA" id="ARBA00022741"/>
    </source>
</evidence>
<evidence type="ECO:0000256" key="7">
    <source>
        <dbReference type="RuleBase" id="RU003330"/>
    </source>
</evidence>
<dbReference type="HAMAP" id="MF_00235">
    <property type="entry name" value="Adenylate_kinase_Adk"/>
    <property type="match status" value="1"/>
</dbReference>
<feature type="binding site" evidence="6">
    <location>
        <position position="133"/>
    </location>
    <ligand>
        <name>Zn(2+)</name>
        <dbReference type="ChEBI" id="CHEBI:29105"/>
        <note>structural</note>
    </ligand>
</feature>
<feature type="binding site" evidence="6">
    <location>
        <position position="130"/>
    </location>
    <ligand>
        <name>ATP</name>
        <dbReference type="ChEBI" id="CHEBI:30616"/>
    </ligand>
</feature>
<dbReference type="GO" id="GO:0044209">
    <property type="term" value="P:AMP salvage"/>
    <property type="evidence" value="ECO:0007669"/>
    <property type="project" value="UniProtKB-UniRule"/>
</dbReference>
<feature type="region of interest" description="NMP" evidence="6">
    <location>
        <begin position="36"/>
        <end position="65"/>
    </location>
</feature>
<feature type="binding site" evidence="6">
    <location>
        <position position="174"/>
    </location>
    <ligand>
        <name>AMP</name>
        <dbReference type="ChEBI" id="CHEBI:456215"/>
    </ligand>
</feature>
<comment type="function">
    <text evidence="6">Catalyzes the reversible transfer of the terminal phosphate group between ATP and AMP. Plays an important role in cellular energy homeostasis and in adenine nucleotide metabolism.</text>
</comment>
<dbReference type="GO" id="GO:0005737">
    <property type="term" value="C:cytoplasm"/>
    <property type="evidence" value="ECO:0007669"/>
    <property type="project" value="UniProtKB-SubCell"/>
</dbReference>
<dbReference type="UniPathway" id="UPA00588">
    <property type="reaction ID" value="UER00649"/>
</dbReference>
<name>A0A4P6MLP7_9BACT</name>
<feature type="binding site" evidence="6">
    <location>
        <begin position="92"/>
        <end position="95"/>
    </location>
    <ligand>
        <name>AMP</name>
        <dbReference type="ChEBI" id="CHEBI:456215"/>
    </ligand>
</feature>
<evidence type="ECO:0000256" key="1">
    <source>
        <dbReference type="ARBA" id="ARBA00022679"/>
    </source>
</evidence>
<feature type="binding site" evidence="6">
    <location>
        <position position="42"/>
    </location>
    <ligand>
        <name>AMP</name>
        <dbReference type="ChEBI" id="CHEBI:456215"/>
    </ligand>
</feature>
<dbReference type="EMBL" id="CP034841">
    <property type="protein sequence ID" value="QBF34545.1"/>
    <property type="molecule type" value="Genomic_DNA"/>
</dbReference>
<feature type="binding site" evidence="6">
    <location>
        <position position="156"/>
    </location>
    <ligand>
        <name>Zn(2+)</name>
        <dbReference type="ChEBI" id="CHEBI:29105"/>
        <note>structural</note>
    </ligand>
</feature>
<dbReference type="GO" id="GO:0004017">
    <property type="term" value="F:AMP kinase activity"/>
    <property type="evidence" value="ECO:0007669"/>
    <property type="project" value="UniProtKB-UniRule"/>
</dbReference>
<dbReference type="SUPFAM" id="SSF57774">
    <property type="entry name" value="Microbial and mitochondrial ADK, insert 'zinc finger' domain"/>
    <property type="match status" value="1"/>
</dbReference>
<keyword evidence="4 6" id="KW-0418">Kinase</keyword>